<gene>
    <name evidence="3" type="ORF">ACFQJ9_08235</name>
</gene>
<dbReference type="SUPFAM" id="SSF52402">
    <property type="entry name" value="Adenine nucleotide alpha hydrolases-like"/>
    <property type="match status" value="2"/>
</dbReference>
<protein>
    <submittedName>
        <fullName evidence="3">Universal stress protein</fullName>
    </submittedName>
</protein>
<keyword evidence="4" id="KW-1185">Reference proteome</keyword>
<dbReference type="PANTHER" id="PTHR46268:SF6">
    <property type="entry name" value="UNIVERSAL STRESS PROTEIN UP12"/>
    <property type="match status" value="1"/>
</dbReference>
<dbReference type="RefSeq" id="WP_279529332.1">
    <property type="nucleotide sequence ID" value="NZ_CP122312.1"/>
</dbReference>
<dbReference type="EMBL" id="JBHTAR010000011">
    <property type="protein sequence ID" value="MFC7199401.1"/>
    <property type="molecule type" value="Genomic_DNA"/>
</dbReference>
<evidence type="ECO:0000256" key="1">
    <source>
        <dbReference type="ARBA" id="ARBA00008791"/>
    </source>
</evidence>
<evidence type="ECO:0000313" key="3">
    <source>
        <dbReference type="EMBL" id="MFC7199401.1"/>
    </source>
</evidence>
<proteinExistence type="inferred from homology"/>
<name>A0ABD5Z2J2_9EURY</name>
<evidence type="ECO:0000259" key="2">
    <source>
        <dbReference type="Pfam" id="PF00582"/>
    </source>
</evidence>
<reference evidence="3 4" key="1">
    <citation type="journal article" date="2019" name="Int. J. Syst. Evol. Microbiol.">
        <title>The Global Catalogue of Microorganisms (GCM) 10K type strain sequencing project: providing services to taxonomists for standard genome sequencing and annotation.</title>
        <authorList>
            <consortium name="The Broad Institute Genomics Platform"/>
            <consortium name="The Broad Institute Genome Sequencing Center for Infectious Disease"/>
            <person name="Wu L."/>
            <person name="Ma J."/>
        </authorList>
    </citation>
    <scope>NUCLEOTIDE SEQUENCE [LARGE SCALE GENOMIC DNA]</scope>
    <source>
        <strain evidence="3 4">XZGYJ-43</strain>
    </source>
</reference>
<sequence length="238" mass="25404">MTATVLLPLRVLEDESVAAGLFEFLSPTEVIVLGYYEVPDQTPPDAAREQFGERAQKKLDEVREAFEDAGATAETRMVFTGEAEQTIGRIAHDEEVDAVVHPGAAMDVDRLLVPLVGKADVNRVAEFVAALVADRDIEVTVFGLDETLEASDVQAALDAAGLSSERVTTETGPEGNPVEAIAAAAVDYDAIVMGEPQPTLSEWVFGELEDRVATEALGPVFVVRAVEESETDSGETAE</sequence>
<comment type="similarity">
    <text evidence="1">Belongs to the universal stress protein A family.</text>
</comment>
<dbReference type="InterPro" id="IPR014729">
    <property type="entry name" value="Rossmann-like_a/b/a_fold"/>
</dbReference>
<evidence type="ECO:0000313" key="4">
    <source>
        <dbReference type="Proteomes" id="UP001596447"/>
    </source>
</evidence>
<feature type="domain" description="UspA" evidence="2">
    <location>
        <begin position="154"/>
        <end position="224"/>
    </location>
</feature>
<dbReference type="PANTHER" id="PTHR46268">
    <property type="entry name" value="STRESS RESPONSE PROTEIN NHAX"/>
    <property type="match status" value="1"/>
</dbReference>
<organism evidence="3 4">
    <name type="scientific">Halospeciosus flavus</name>
    <dbReference type="NCBI Taxonomy" id="3032283"/>
    <lineage>
        <taxon>Archaea</taxon>
        <taxon>Methanobacteriati</taxon>
        <taxon>Methanobacteriota</taxon>
        <taxon>Stenosarchaea group</taxon>
        <taxon>Halobacteria</taxon>
        <taxon>Halobacteriales</taxon>
        <taxon>Halobacteriaceae</taxon>
        <taxon>Halospeciosus</taxon>
    </lineage>
</organism>
<accession>A0ABD5Z2J2</accession>
<comment type="caution">
    <text evidence="3">The sequence shown here is derived from an EMBL/GenBank/DDBJ whole genome shotgun (WGS) entry which is preliminary data.</text>
</comment>
<dbReference type="Gene3D" id="3.40.50.12370">
    <property type="match status" value="1"/>
</dbReference>
<dbReference type="Pfam" id="PF00582">
    <property type="entry name" value="Usp"/>
    <property type="match status" value="1"/>
</dbReference>
<dbReference type="Gene3D" id="3.40.50.620">
    <property type="entry name" value="HUPs"/>
    <property type="match status" value="1"/>
</dbReference>
<dbReference type="AlphaFoldDB" id="A0ABD5Z2J2"/>
<dbReference type="InterPro" id="IPR006016">
    <property type="entry name" value="UspA"/>
</dbReference>
<dbReference type="Proteomes" id="UP001596447">
    <property type="component" value="Unassembled WGS sequence"/>
</dbReference>